<reference evidence="4 5" key="1">
    <citation type="submission" date="2019-02" db="EMBL/GenBank/DDBJ databases">
        <title>Deep-cultivation of Planctomycetes and their phenomic and genomic characterization uncovers novel biology.</title>
        <authorList>
            <person name="Wiegand S."/>
            <person name="Jogler M."/>
            <person name="Boedeker C."/>
            <person name="Pinto D."/>
            <person name="Vollmers J."/>
            <person name="Rivas-Marin E."/>
            <person name="Kohn T."/>
            <person name="Peeters S.H."/>
            <person name="Heuer A."/>
            <person name="Rast P."/>
            <person name="Oberbeckmann S."/>
            <person name="Bunk B."/>
            <person name="Jeske O."/>
            <person name="Meyerdierks A."/>
            <person name="Storesund J.E."/>
            <person name="Kallscheuer N."/>
            <person name="Luecker S."/>
            <person name="Lage O.M."/>
            <person name="Pohl T."/>
            <person name="Merkel B.J."/>
            <person name="Hornburger P."/>
            <person name="Mueller R.-W."/>
            <person name="Bruemmer F."/>
            <person name="Labrenz M."/>
            <person name="Spormann A.M."/>
            <person name="Op Den Camp H."/>
            <person name="Overmann J."/>
            <person name="Amann R."/>
            <person name="Jetten M.S.M."/>
            <person name="Mascher T."/>
            <person name="Medema M.H."/>
            <person name="Devos D.P."/>
            <person name="Kaster A.-K."/>
            <person name="Ovreas L."/>
            <person name="Rohde M."/>
            <person name="Galperin M.Y."/>
            <person name="Jogler C."/>
        </authorList>
    </citation>
    <scope>NUCLEOTIDE SEQUENCE [LARGE SCALE GENOMIC DNA]</scope>
    <source>
        <strain evidence="4 5">Mal64</strain>
    </source>
</reference>
<dbReference type="AlphaFoldDB" id="A0A5C5ZLW1"/>
<protein>
    <submittedName>
        <fullName evidence="4">Epimerase family protein</fullName>
    </submittedName>
</protein>
<dbReference type="RefSeq" id="WP_146399049.1">
    <property type="nucleotide sequence ID" value="NZ_SJPQ01000002.1"/>
</dbReference>
<name>A0A5C5ZLW1_9BACT</name>
<sequence length="303" mass="32883">MHDARAVAISGATGLVGSALASSFEQDNIPVRRLVRRDARDATREICWDLARGRIDADALAEVDGVVHLAGKNLTDARWSDKVKRAIRASRVEGTRLLCEGIARAPKKPRVLCCASAVGFYGDTGAMWVDEESPAGEGFLAETCQEWEEATRPAWEAGVRVVQVRLGIVLSKQGGALKLMLPIFRSGAGGVLGDGEQYMSWITLVDVVRAIRFVLDHDLVHGAVNLAAPNPVTNRDFTKTLGAVLGRPTVLPAPKFALRMAMGEMADEMLLSGARVRPGRLAEHGFQFEHSRLDRALEEILHS</sequence>
<feature type="domain" description="NAD-dependent epimerase/dehydratase" evidence="2">
    <location>
        <begin position="8"/>
        <end position="226"/>
    </location>
</feature>
<dbReference type="InterPro" id="IPR013549">
    <property type="entry name" value="DUF1731"/>
</dbReference>
<accession>A0A5C5ZLW1</accession>
<evidence type="ECO:0000259" key="3">
    <source>
        <dbReference type="Pfam" id="PF08338"/>
    </source>
</evidence>
<proteinExistence type="inferred from homology"/>
<dbReference type="NCBIfam" id="TIGR01777">
    <property type="entry name" value="yfcH"/>
    <property type="match status" value="1"/>
</dbReference>
<dbReference type="Proteomes" id="UP000315440">
    <property type="component" value="Unassembled WGS sequence"/>
</dbReference>
<dbReference type="PANTHER" id="PTHR11092">
    <property type="entry name" value="SUGAR NUCLEOTIDE EPIMERASE RELATED"/>
    <property type="match status" value="1"/>
</dbReference>
<evidence type="ECO:0000313" key="4">
    <source>
        <dbReference type="EMBL" id="TWT88198.1"/>
    </source>
</evidence>
<dbReference type="Pfam" id="PF01370">
    <property type="entry name" value="Epimerase"/>
    <property type="match status" value="1"/>
</dbReference>
<dbReference type="SUPFAM" id="SSF51735">
    <property type="entry name" value="NAD(P)-binding Rossmann-fold domains"/>
    <property type="match status" value="1"/>
</dbReference>
<dbReference type="InterPro" id="IPR010099">
    <property type="entry name" value="SDR39U1"/>
</dbReference>
<dbReference type="Pfam" id="PF08338">
    <property type="entry name" value="DUF1731"/>
    <property type="match status" value="1"/>
</dbReference>
<dbReference type="InterPro" id="IPR036291">
    <property type="entry name" value="NAD(P)-bd_dom_sf"/>
</dbReference>
<dbReference type="EMBL" id="SJPQ01000002">
    <property type="protein sequence ID" value="TWT88198.1"/>
    <property type="molecule type" value="Genomic_DNA"/>
</dbReference>
<dbReference type="Gene3D" id="3.40.50.720">
    <property type="entry name" value="NAD(P)-binding Rossmann-like Domain"/>
    <property type="match status" value="1"/>
</dbReference>
<organism evidence="4 5">
    <name type="scientific">Pseudobythopirellula maris</name>
    <dbReference type="NCBI Taxonomy" id="2527991"/>
    <lineage>
        <taxon>Bacteria</taxon>
        <taxon>Pseudomonadati</taxon>
        <taxon>Planctomycetota</taxon>
        <taxon>Planctomycetia</taxon>
        <taxon>Pirellulales</taxon>
        <taxon>Lacipirellulaceae</taxon>
        <taxon>Pseudobythopirellula</taxon>
    </lineage>
</organism>
<comment type="similarity">
    <text evidence="1">Belongs to the NAD(P)-dependent epimerase/dehydratase family. SDR39U1 subfamily.</text>
</comment>
<keyword evidence="5" id="KW-1185">Reference proteome</keyword>
<dbReference type="InterPro" id="IPR001509">
    <property type="entry name" value="Epimerase_deHydtase"/>
</dbReference>
<evidence type="ECO:0000259" key="2">
    <source>
        <dbReference type="Pfam" id="PF01370"/>
    </source>
</evidence>
<evidence type="ECO:0000313" key="5">
    <source>
        <dbReference type="Proteomes" id="UP000315440"/>
    </source>
</evidence>
<dbReference type="CDD" id="cd05242">
    <property type="entry name" value="SDR_a8"/>
    <property type="match status" value="1"/>
</dbReference>
<comment type="caution">
    <text evidence="4">The sequence shown here is derived from an EMBL/GenBank/DDBJ whole genome shotgun (WGS) entry which is preliminary data.</text>
</comment>
<dbReference type="OrthoDB" id="9801773at2"/>
<feature type="domain" description="DUF1731" evidence="3">
    <location>
        <begin position="253"/>
        <end position="300"/>
    </location>
</feature>
<dbReference type="PANTHER" id="PTHR11092:SF0">
    <property type="entry name" value="EPIMERASE FAMILY PROTEIN SDR39U1"/>
    <property type="match status" value="1"/>
</dbReference>
<gene>
    <name evidence="4" type="ORF">Mal64_16770</name>
</gene>
<evidence type="ECO:0000256" key="1">
    <source>
        <dbReference type="ARBA" id="ARBA00009353"/>
    </source>
</evidence>